<gene>
    <name evidence="1" type="ORF">O181_108237</name>
</gene>
<sequence length="191" mass="21568">MGPEAIIGSFSQKNGIPILCKDNFSKWDAAIRAFFLYIGFPDYVDGDSNPPLEATSDSFLKYKEIKQKASGVICQSLNTKNCTKFLTKENEKNPLELYTSIYSYYQSSQSKNQARIFCDLLFVTCKDNGLQKFISDIRIQLINLNTVEIRVGKPPSLIDISDKLLAEIINRKLSGGYDNLKGIIYETRPLV</sequence>
<protein>
    <submittedName>
        <fullName evidence="1">Uncharacterized protein</fullName>
    </submittedName>
</protein>
<comment type="caution">
    <text evidence="1">The sequence shown here is derived from an EMBL/GenBank/DDBJ whole genome shotgun (WGS) entry which is preliminary data.</text>
</comment>
<dbReference type="Proteomes" id="UP000765509">
    <property type="component" value="Unassembled WGS sequence"/>
</dbReference>
<proteinExistence type="predicted"/>
<dbReference type="EMBL" id="AVOT02082811">
    <property type="protein sequence ID" value="MBW0568522.1"/>
    <property type="molecule type" value="Genomic_DNA"/>
</dbReference>
<evidence type="ECO:0000313" key="1">
    <source>
        <dbReference type="EMBL" id="MBW0568522.1"/>
    </source>
</evidence>
<keyword evidence="2" id="KW-1185">Reference proteome</keyword>
<organism evidence="1 2">
    <name type="scientific">Austropuccinia psidii MF-1</name>
    <dbReference type="NCBI Taxonomy" id="1389203"/>
    <lineage>
        <taxon>Eukaryota</taxon>
        <taxon>Fungi</taxon>
        <taxon>Dikarya</taxon>
        <taxon>Basidiomycota</taxon>
        <taxon>Pucciniomycotina</taxon>
        <taxon>Pucciniomycetes</taxon>
        <taxon>Pucciniales</taxon>
        <taxon>Sphaerophragmiaceae</taxon>
        <taxon>Austropuccinia</taxon>
    </lineage>
</organism>
<accession>A0A9Q3PQ71</accession>
<dbReference type="AlphaFoldDB" id="A0A9Q3PQ71"/>
<name>A0A9Q3PQ71_9BASI</name>
<evidence type="ECO:0000313" key="2">
    <source>
        <dbReference type="Proteomes" id="UP000765509"/>
    </source>
</evidence>
<reference evidence="1" key="1">
    <citation type="submission" date="2021-03" db="EMBL/GenBank/DDBJ databases">
        <title>Draft genome sequence of rust myrtle Austropuccinia psidii MF-1, a brazilian biotype.</title>
        <authorList>
            <person name="Quecine M.C."/>
            <person name="Pachon D.M.R."/>
            <person name="Bonatelli M.L."/>
            <person name="Correr F.H."/>
            <person name="Franceschini L.M."/>
            <person name="Leite T.F."/>
            <person name="Margarido G.R.A."/>
            <person name="Almeida C.A."/>
            <person name="Ferrarezi J.A."/>
            <person name="Labate C.A."/>
        </authorList>
    </citation>
    <scope>NUCLEOTIDE SEQUENCE</scope>
    <source>
        <strain evidence="1">MF-1</strain>
    </source>
</reference>